<dbReference type="EMBL" id="KZ825139">
    <property type="protein sequence ID" value="PYI18964.1"/>
    <property type="molecule type" value="Genomic_DNA"/>
</dbReference>
<keyword evidence="2" id="KW-1185">Reference proteome</keyword>
<dbReference type="AlphaFoldDB" id="A0A2V5HB24"/>
<dbReference type="InterPro" id="IPR036047">
    <property type="entry name" value="F-box-like_dom_sf"/>
</dbReference>
<dbReference type="SUPFAM" id="SSF81383">
    <property type="entry name" value="F-box domain"/>
    <property type="match status" value="1"/>
</dbReference>
<accession>A0A2V5HB24</accession>
<proteinExistence type="predicted"/>
<dbReference type="OMA" id="HSEYYER"/>
<evidence type="ECO:0000313" key="1">
    <source>
        <dbReference type="EMBL" id="PYI18964.1"/>
    </source>
</evidence>
<evidence type="ECO:0000313" key="2">
    <source>
        <dbReference type="Proteomes" id="UP000249829"/>
    </source>
</evidence>
<reference evidence="1 2" key="1">
    <citation type="submission" date="2018-02" db="EMBL/GenBank/DDBJ databases">
        <title>The genomes of Aspergillus section Nigri reveals drivers in fungal speciation.</title>
        <authorList>
            <consortium name="DOE Joint Genome Institute"/>
            <person name="Vesth T.C."/>
            <person name="Nybo J."/>
            <person name="Theobald S."/>
            <person name="Brandl J."/>
            <person name="Frisvad J.C."/>
            <person name="Nielsen K.F."/>
            <person name="Lyhne E.K."/>
            <person name="Kogle M.E."/>
            <person name="Kuo A."/>
            <person name="Riley R."/>
            <person name="Clum A."/>
            <person name="Nolan M."/>
            <person name="Lipzen A."/>
            <person name="Salamov A."/>
            <person name="Henrissat B."/>
            <person name="Wiebenga A."/>
            <person name="De vries R.P."/>
            <person name="Grigoriev I.V."/>
            <person name="Mortensen U.H."/>
            <person name="Andersen M.R."/>
            <person name="Baker S.E."/>
        </authorList>
    </citation>
    <scope>NUCLEOTIDE SEQUENCE [LARGE SCALE GENOMIC DNA]</scope>
    <source>
        <strain evidence="1 2">CBS 115571</strain>
    </source>
</reference>
<evidence type="ECO:0008006" key="3">
    <source>
        <dbReference type="Google" id="ProtNLM"/>
    </source>
</evidence>
<name>A0A2V5HB24_ASPV1</name>
<dbReference type="Proteomes" id="UP000249829">
    <property type="component" value="Unassembled WGS sequence"/>
</dbReference>
<dbReference type="STRING" id="1450538.A0A2V5HB24"/>
<sequence length="300" mass="34791">MAETTPHRIFCIPELAVQILLQMDMQTLLISTRVCYLWHDLISKSQAMQTSLFFQPAENTPQGERRTANPLIIQKIWPEYLSSPDTCHSEYYERPEASWRRMLIHQPPTAKLCLLDYMGDYYFPSTPHGAGYMRASLCRREGFPRLQELQKELEASVLRTFDARRKIFVEGSPQGSAPQYSGSRFWGIIRPRSGSHKAEAGSYETCELLTCRGASREAWGVSEGAEQQVEPTAGSLFWIALPWALARIKDRFGDYHRPDRPLKGFYYYVGLDEVPIFPFAQGWRRYYDDMERDHKLQQDD</sequence>
<gene>
    <name evidence="1" type="ORF">BO99DRAFT_459847</name>
</gene>
<protein>
    <recommendedName>
        <fullName evidence="3">F-box domain-containing protein</fullName>
    </recommendedName>
</protein>
<organism evidence="1 2">
    <name type="scientific">Aspergillus violaceofuscus (strain CBS 115571)</name>
    <dbReference type="NCBI Taxonomy" id="1450538"/>
    <lineage>
        <taxon>Eukaryota</taxon>
        <taxon>Fungi</taxon>
        <taxon>Dikarya</taxon>
        <taxon>Ascomycota</taxon>
        <taxon>Pezizomycotina</taxon>
        <taxon>Eurotiomycetes</taxon>
        <taxon>Eurotiomycetidae</taxon>
        <taxon>Eurotiales</taxon>
        <taxon>Aspergillaceae</taxon>
        <taxon>Aspergillus</taxon>
    </lineage>
</organism>